<proteinExistence type="predicted"/>
<evidence type="ECO:0000313" key="1">
    <source>
        <dbReference type="EMBL" id="QJX12788.1"/>
    </source>
</evidence>
<dbReference type="EMBL" id="MN543581">
    <property type="protein sequence ID" value="QJX13108.1"/>
    <property type="molecule type" value="Genomic_DNA"/>
</dbReference>
<dbReference type="SUPFAM" id="SSF52402">
    <property type="entry name" value="Adenine nucleotide alpha hydrolases-like"/>
    <property type="match status" value="1"/>
</dbReference>
<dbReference type="EMBL" id="MN543582">
    <property type="protein sequence ID" value="QJX13400.1"/>
    <property type="molecule type" value="Genomic_DNA"/>
</dbReference>
<evidence type="ECO:0000313" key="5">
    <source>
        <dbReference type="Proteomes" id="UP000077826"/>
    </source>
</evidence>
<evidence type="ECO:0000313" key="2">
    <source>
        <dbReference type="EMBL" id="QJX13108.1"/>
    </source>
</evidence>
<name>A0A6M6A561_KLEPN</name>
<keyword evidence="2" id="KW-0614">Plasmid</keyword>
<geneLocation type="plasmid" evidence="3">
    <name>pPM48TC_140</name>
</geneLocation>
<sequence length="529" mass="61176">MLIITGNKTPTGLEDYICKHNMFIYADDTYEKWDYKDKYVLFKGYCFDEDGNEITINKHSFLPEVLDKLPALSGFFVLITISKDKIVIYKSLSRNTDIFYNADDNNLTISDNIKLLSDLSGKKHIDSNFFSAFVNNAWVSVFLSPIRGIEKINGGCKYVFDSAGVHVFKHANITPSNKDFIEVTSNMIKSACKNKRVILHLSGGFDSSFIFYILKKCNISFEVYTHAPDRYDNDSEVIRVKELCTKNNIPFKVVTGFPDTLKNNKEISIPSDVNVIENESEDNQYNELLNNQDIVFLNGHGGDCLFVQNPSLKSVHHRLKHGKVINGLYNAYKLCRLKYLSFSDIINPKSKINCNNWFTDKKYKDFYKHPLLMHIDESSPEYDHMANMLYFMETLPLQLKGGAMMFSPFLMSCAFRAFMKYRYEYNFSSEHDRFLARKIAYNIAHDIRLFDVRKRSSNNLLFEFLHKNKERLHSLINMGFTRGMGNITTDDLKESLEVNTSIGIDGNATKFLKLMMLSRYAEMNMLTKE</sequence>
<dbReference type="Proteomes" id="UP000077826">
    <property type="component" value="Unassembled WGS sequence"/>
</dbReference>
<dbReference type="EMBL" id="FLDK01000024">
    <property type="protein sequence ID" value="SAT98986.1"/>
    <property type="molecule type" value="Genomic_DNA"/>
</dbReference>
<dbReference type="Gene3D" id="3.40.50.620">
    <property type="entry name" value="HUPs"/>
    <property type="match status" value="1"/>
</dbReference>
<geneLocation type="plasmid" evidence="2">
    <name>pPM48TC_fusion</name>
</geneLocation>
<reference evidence="2" key="2">
    <citation type="submission" date="2019-10" db="EMBL/GenBank/DDBJ databases">
        <title>Tracking microevolution events of conjugative virulence plasmid p15WZ-82_Vir during transmission.</title>
        <authorList>
            <person name="Yang X."/>
        </authorList>
    </citation>
    <scope>NUCLEOTIDE SEQUENCE</scope>
    <source>
        <strain evidence="1">PM48</strain>
        <strain evidence="2">PM48TC</strain>
        <plasmid evidence="1">pPM48_140</plasmid>
        <plasmid evidence="3">pPM48TC_140</plasmid>
        <plasmid evidence="2">pPM48TC_fusion</plasmid>
    </source>
</reference>
<accession>A0A6M6A561</accession>
<reference evidence="4 5" key="1">
    <citation type="submission" date="2016-04" db="EMBL/GenBank/DDBJ databases">
        <authorList>
            <consortium name="Pathogen Informatics"/>
        </authorList>
    </citation>
    <scope>NUCLEOTIDE SEQUENCE [LARGE SCALE GENOMIC DNA]</scope>
    <source>
        <strain evidence="5">k480</strain>
        <strain evidence="4">K480</strain>
    </source>
</reference>
<geneLocation type="plasmid" evidence="1">
    <name>pPM48_140</name>
</geneLocation>
<dbReference type="AlphaFoldDB" id="A0A6M6A561"/>
<gene>
    <name evidence="4" type="ORF">SAMEA2273558_05331</name>
</gene>
<dbReference type="RefSeq" id="WP_023288231.1">
    <property type="nucleotide sequence ID" value="NZ_CAAGXB010000026.1"/>
</dbReference>
<organism evidence="2">
    <name type="scientific">Klebsiella pneumoniae</name>
    <dbReference type="NCBI Taxonomy" id="573"/>
    <lineage>
        <taxon>Bacteria</taxon>
        <taxon>Pseudomonadati</taxon>
        <taxon>Pseudomonadota</taxon>
        <taxon>Gammaproteobacteria</taxon>
        <taxon>Enterobacterales</taxon>
        <taxon>Enterobacteriaceae</taxon>
        <taxon>Klebsiella/Raoultella group</taxon>
        <taxon>Klebsiella</taxon>
        <taxon>Klebsiella pneumoniae complex</taxon>
    </lineage>
</organism>
<evidence type="ECO:0000313" key="4">
    <source>
        <dbReference type="EMBL" id="SAT98986.1"/>
    </source>
</evidence>
<evidence type="ECO:0000313" key="3">
    <source>
        <dbReference type="EMBL" id="QJX13400.1"/>
    </source>
</evidence>
<protein>
    <submittedName>
        <fullName evidence="4">Predicted ATPase of the PP-loop superfamily implicated in cell cycle control</fullName>
    </submittedName>
</protein>
<dbReference type="EMBL" id="MN543579">
    <property type="protein sequence ID" value="QJX12788.1"/>
    <property type="molecule type" value="Genomic_DNA"/>
</dbReference>
<dbReference type="InterPro" id="IPR014729">
    <property type="entry name" value="Rossmann-like_a/b/a_fold"/>
</dbReference>